<name>B2A548_NATTJ</name>
<dbReference type="InterPro" id="IPR054688">
    <property type="entry name" value="CD1247_N"/>
</dbReference>
<dbReference type="Proteomes" id="UP000001683">
    <property type="component" value="Chromosome"/>
</dbReference>
<protein>
    <submittedName>
        <fullName evidence="2">Uncharacterized protein</fullName>
    </submittedName>
</protein>
<dbReference type="OrthoDB" id="2381377at2"/>
<dbReference type="NCBIfam" id="NF045650">
    <property type="entry name" value="CD1247_Nterm"/>
    <property type="match status" value="1"/>
</dbReference>
<gene>
    <name evidence="2" type="ordered locus">Nther_1716</name>
</gene>
<dbReference type="STRING" id="457570.Nther_1716"/>
<feature type="region of interest" description="Disordered" evidence="1">
    <location>
        <begin position="72"/>
        <end position="91"/>
    </location>
</feature>
<evidence type="ECO:0000313" key="3">
    <source>
        <dbReference type="Proteomes" id="UP000001683"/>
    </source>
</evidence>
<dbReference type="HOGENOM" id="CLU_2423878_0_0_9"/>
<evidence type="ECO:0000256" key="1">
    <source>
        <dbReference type="SAM" id="MobiDB-lite"/>
    </source>
</evidence>
<dbReference type="EMBL" id="CP001034">
    <property type="protein sequence ID" value="ACB85290.1"/>
    <property type="molecule type" value="Genomic_DNA"/>
</dbReference>
<proteinExistence type="predicted"/>
<sequence>MQYRVSYLKGMMDGMNMVSNSQEGKVISEIVSVLEDFADAFDEMDADLAMLENHVDGLDADLEFMETHYYNLDEEAPEESTRPETYSSFKK</sequence>
<dbReference type="KEGG" id="nth:Nther_1716"/>
<reference evidence="2 3" key="1">
    <citation type="submission" date="2008-04" db="EMBL/GenBank/DDBJ databases">
        <title>Complete sequence of chromosome of Natranaerobius thermophilus JW/NM-WN-LF.</title>
        <authorList>
            <consortium name="US DOE Joint Genome Institute"/>
            <person name="Copeland A."/>
            <person name="Lucas S."/>
            <person name="Lapidus A."/>
            <person name="Glavina del Rio T."/>
            <person name="Dalin E."/>
            <person name="Tice H."/>
            <person name="Bruce D."/>
            <person name="Goodwin L."/>
            <person name="Pitluck S."/>
            <person name="Chertkov O."/>
            <person name="Brettin T."/>
            <person name="Detter J.C."/>
            <person name="Han C."/>
            <person name="Kuske C.R."/>
            <person name="Schmutz J."/>
            <person name="Larimer F."/>
            <person name="Land M."/>
            <person name="Hauser L."/>
            <person name="Kyrpides N."/>
            <person name="Lykidis A."/>
            <person name="Mesbah N.M."/>
            <person name="Wiegel J."/>
        </authorList>
    </citation>
    <scope>NUCLEOTIDE SEQUENCE [LARGE SCALE GENOMIC DNA]</scope>
    <source>
        <strain evidence="3">ATCC BAA-1301 / DSM 18059 / JW/NM-WN-LF</strain>
    </source>
</reference>
<organism evidence="2 3">
    <name type="scientific">Natranaerobius thermophilus (strain ATCC BAA-1301 / DSM 18059 / JW/NM-WN-LF)</name>
    <dbReference type="NCBI Taxonomy" id="457570"/>
    <lineage>
        <taxon>Bacteria</taxon>
        <taxon>Bacillati</taxon>
        <taxon>Bacillota</taxon>
        <taxon>Clostridia</taxon>
        <taxon>Natranaerobiales</taxon>
        <taxon>Natranaerobiaceae</taxon>
        <taxon>Natranaerobius</taxon>
    </lineage>
</organism>
<dbReference type="AlphaFoldDB" id="B2A548"/>
<evidence type="ECO:0000313" key="2">
    <source>
        <dbReference type="EMBL" id="ACB85290.1"/>
    </source>
</evidence>
<dbReference type="RefSeq" id="WP_012448157.1">
    <property type="nucleotide sequence ID" value="NC_010718.1"/>
</dbReference>
<reference evidence="2 3" key="2">
    <citation type="journal article" date="2011" name="J. Bacteriol.">
        <title>Complete genome sequence of the anaerobic, halophilic alkalithermophile Natranaerobius thermophilus JW/NM-WN-LF.</title>
        <authorList>
            <person name="Zhao B."/>
            <person name="Mesbah N.M."/>
            <person name="Dalin E."/>
            <person name="Goodwin L."/>
            <person name="Nolan M."/>
            <person name="Pitluck S."/>
            <person name="Chertkov O."/>
            <person name="Brettin T.S."/>
            <person name="Han J."/>
            <person name="Larimer F.W."/>
            <person name="Land M.L."/>
            <person name="Hauser L."/>
            <person name="Kyrpides N."/>
            <person name="Wiegel J."/>
        </authorList>
    </citation>
    <scope>NUCLEOTIDE SEQUENCE [LARGE SCALE GENOMIC DNA]</scope>
    <source>
        <strain evidence="3">ATCC BAA-1301 / DSM 18059 / JW/NM-WN-LF</strain>
    </source>
</reference>
<dbReference type="InParanoid" id="B2A548"/>
<keyword evidence="3" id="KW-1185">Reference proteome</keyword>
<accession>B2A548</accession>